<dbReference type="EMBL" id="CADEBD010000171">
    <property type="protein sequence ID" value="CAB3223555.1"/>
    <property type="molecule type" value="Genomic_DNA"/>
</dbReference>
<name>A0A8S0YVM7_ARCPL</name>
<gene>
    <name evidence="1" type="ORF">APLA_LOCUS1467</name>
</gene>
<accession>A0A8S0YVM7</accession>
<protein>
    <submittedName>
        <fullName evidence="1">Uncharacterized protein</fullName>
    </submittedName>
</protein>
<dbReference type="OrthoDB" id="8022549at2759"/>
<dbReference type="AlphaFoldDB" id="A0A8S0YVM7"/>
<proteinExistence type="predicted"/>
<evidence type="ECO:0000313" key="1">
    <source>
        <dbReference type="EMBL" id="CAB3223555.1"/>
    </source>
</evidence>
<sequence>MQEHKESATLFHNNESYRSWKSDNNLTILMSSDLSDCPSIDPPGTQHLTIDFTPDEQRDNDFVQNKCCDFWDFIHSIPEIQHLMVMPEIIETPVPSVPTEDIPETVVNVVEEDSSKVESKERNALSMLEFAKQKGLINRTFEVKMPRSQCTLGSREYKDFGNGTQSKIKTEQCYSCLQKPSGSTSSLVVCPCEDGKPTSLKTLVQSMQDWDAKHPKSMKPPSHPARLQHCIQQRNTITDLES</sequence>
<evidence type="ECO:0000313" key="2">
    <source>
        <dbReference type="Proteomes" id="UP000494256"/>
    </source>
</evidence>
<reference evidence="1 2" key="1">
    <citation type="submission" date="2020-04" db="EMBL/GenBank/DDBJ databases">
        <authorList>
            <person name="Wallbank WR R."/>
            <person name="Pardo Diaz C."/>
            <person name="Kozak K."/>
            <person name="Martin S."/>
            <person name="Jiggins C."/>
            <person name="Moest M."/>
            <person name="Warren A I."/>
            <person name="Byers J.R.P. K."/>
            <person name="Montejo-Kovacevich G."/>
            <person name="Yen C E."/>
        </authorList>
    </citation>
    <scope>NUCLEOTIDE SEQUENCE [LARGE SCALE GENOMIC DNA]</scope>
</reference>
<organism evidence="1 2">
    <name type="scientific">Arctia plantaginis</name>
    <name type="common">Wood tiger moth</name>
    <name type="synonym">Phalaena plantaginis</name>
    <dbReference type="NCBI Taxonomy" id="874455"/>
    <lineage>
        <taxon>Eukaryota</taxon>
        <taxon>Metazoa</taxon>
        <taxon>Ecdysozoa</taxon>
        <taxon>Arthropoda</taxon>
        <taxon>Hexapoda</taxon>
        <taxon>Insecta</taxon>
        <taxon>Pterygota</taxon>
        <taxon>Neoptera</taxon>
        <taxon>Endopterygota</taxon>
        <taxon>Lepidoptera</taxon>
        <taxon>Glossata</taxon>
        <taxon>Ditrysia</taxon>
        <taxon>Noctuoidea</taxon>
        <taxon>Erebidae</taxon>
        <taxon>Arctiinae</taxon>
        <taxon>Arctia</taxon>
    </lineage>
</organism>
<dbReference type="Proteomes" id="UP000494256">
    <property type="component" value="Unassembled WGS sequence"/>
</dbReference>
<comment type="caution">
    <text evidence="1">The sequence shown here is derived from an EMBL/GenBank/DDBJ whole genome shotgun (WGS) entry which is preliminary data.</text>
</comment>